<dbReference type="RefSeq" id="WP_264015358.1">
    <property type="nucleotide sequence ID" value="NZ_JACKSJ010000234.1"/>
</dbReference>
<dbReference type="GO" id="GO:0005737">
    <property type="term" value="C:cytoplasm"/>
    <property type="evidence" value="ECO:0007669"/>
    <property type="project" value="TreeGrafter"/>
</dbReference>
<keyword evidence="6" id="KW-1185">Reference proteome</keyword>
<sequence>MNAFRRALADRPALWGGWVVGPTIIGPEEFSAAGYDYVGFDTQHGYLDDADVALLLRRLEHVPVATAVRVPATDPAPIGRVLDAGADAVIVAMVETPEQAAAAVAATRYAPDGLRSFGPLRAGLGVDTAALQDRASVFAMIETAGGHGAREEICAVPGLTGIYVGPADLAISLGHPVTAAYRHPAVIEAMADIRAAAARAGLVAGVHAGAGTAGKMFAEMGFEMITLTSESQALRRGAAAHLAEATGAIDAPGAAEGGYR</sequence>
<dbReference type="GO" id="GO:0046872">
    <property type="term" value="F:metal ion binding"/>
    <property type="evidence" value="ECO:0007669"/>
    <property type="project" value="UniProtKB-KW"/>
</dbReference>
<comment type="similarity">
    <text evidence="1">Belongs to the HpcH/HpaI aldolase family.</text>
</comment>
<evidence type="ECO:0000313" key="5">
    <source>
        <dbReference type="EMBL" id="MCV7173190.1"/>
    </source>
</evidence>
<evidence type="ECO:0000256" key="2">
    <source>
        <dbReference type="ARBA" id="ARBA00022723"/>
    </source>
</evidence>
<name>A0A9X3BQI3_9MYCO</name>
<dbReference type="InterPro" id="IPR005000">
    <property type="entry name" value="Aldolase/citrate-lyase_domain"/>
</dbReference>
<dbReference type="Proteomes" id="UP001140293">
    <property type="component" value="Unassembled WGS sequence"/>
</dbReference>
<dbReference type="InterPro" id="IPR050251">
    <property type="entry name" value="HpcH-HpaI_aldolase"/>
</dbReference>
<dbReference type="AlphaFoldDB" id="A0A9X3BQI3"/>
<keyword evidence="2" id="KW-0479">Metal-binding</keyword>
<keyword evidence="3" id="KW-0456">Lyase</keyword>
<evidence type="ECO:0000256" key="3">
    <source>
        <dbReference type="ARBA" id="ARBA00023239"/>
    </source>
</evidence>
<dbReference type="SUPFAM" id="SSF51621">
    <property type="entry name" value="Phosphoenolpyruvate/pyruvate domain"/>
    <property type="match status" value="1"/>
</dbReference>
<protein>
    <submittedName>
        <fullName evidence="5">Aldolase</fullName>
    </submittedName>
</protein>
<dbReference type="InterPro" id="IPR015813">
    <property type="entry name" value="Pyrv/PenolPyrv_kinase-like_dom"/>
</dbReference>
<dbReference type="Gene3D" id="3.20.20.60">
    <property type="entry name" value="Phosphoenolpyruvate-binding domains"/>
    <property type="match status" value="1"/>
</dbReference>
<reference evidence="5" key="2">
    <citation type="journal article" date="2022" name="BMC Genomics">
        <title>Comparative genome analysis of mycobacteria focusing on tRNA and non-coding RNA.</title>
        <authorList>
            <person name="Behra P.R.K."/>
            <person name="Pettersson B.M.F."/>
            <person name="Ramesh M."/>
            <person name="Das S."/>
            <person name="Dasgupta S."/>
            <person name="Kirsebom L.A."/>
        </authorList>
    </citation>
    <scope>NUCLEOTIDE SEQUENCE</scope>
    <source>
        <strain evidence="5">DSM 44615</strain>
    </source>
</reference>
<dbReference type="Pfam" id="PF03328">
    <property type="entry name" value="HpcH_HpaI"/>
    <property type="match status" value="1"/>
</dbReference>
<dbReference type="InterPro" id="IPR040442">
    <property type="entry name" value="Pyrv_kinase-like_dom_sf"/>
</dbReference>
<dbReference type="GO" id="GO:0016832">
    <property type="term" value="F:aldehyde-lyase activity"/>
    <property type="evidence" value="ECO:0007669"/>
    <property type="project" value="TreeGrafter"/>
</dbReference>
<evidence type="ECO:0000313" key="6">
    <source>
        <dbReference type="Proteomes" id="UP001140293"/>
    </source>
</evidence>
<accession>A0A9X3BQI3</accession>
<reference evidence="5" key="1">
    <citation type="submission" date="2020-07" db="EMBL/GenBank/DDBJ databases">
        <authorList>
            <person name="Pettersson B.M.F."/>
            <person name="Behra P.R.K."/>
            <person name="Ramesh M."/>
            <person name="Das S."/>
            <person name="Dasgupta S."/>
            <person name="Kirsebom L.A."/>
        </authorList>
    </citation>
    <scope>NUCLEOTIDE SEQUENCE</scope>
    <source>
        <strain evidence="5">DSM 44615</strain>
    </source>
</reference>
<feature type="domain" description="HpcH/HpaI aldolase/citrate lyase" evidence="4">
    <location>
        <begin position="28"/>
        <end position="232"/>
    </location>
</feature>
<organism evidence="5 6">
    <name type="scientific">[Mycobacterium] manitobense</name>
    <dbReference type="NCBI Taxonomy" id="190147"/>
    <lineage>
        <taxon>Bacteria</taxon>
        <taxon>Bacillati</taxon>
        <taxon>Actinomycetota</taxon>
        <taxon>Actinomycetes</taxon>
        <taxon>Mycobacteriales</taxon>
        <taxon>Mycobacteriaceae</taxon>
        <taxon>Mycolicibacterium</taxon>
    </lineage>
</organism>
<proteinExistence type="inferred from homology"/>
<dbReference type="EMBL" id="JACKSJ010000234">
    <property type="protein sequence ID" value="MCV7173190.1"/>
    <property type="molecule type" value="Genomic_DNA"/>
</dbReference>
<dbReference type="PANTHER" id="PTHR30502:SF0">
    <property type="entry name" value="PHOSPHOENOLPYRUVATE CARBOXYLASE FAMILY PROTEIN"/>
    <property type="match status" value="1"/>
</dbReference>
<evidence type="ECO:0000259" key="4">
    <source>
        <dbReference type="Pfam" id="PF03328"/>
    </source>
</evidence>
<dbReference type="PANTHER" id="PTHR30502">
    <property type="entry name" value="2-KETO-3-DEOXY-L-RHAMNONATE ALDOLASE"/>
    <property type="match status" value="1"/>
</dbReference>
<comment type="caution">
    <text evidence="5">The sequence shown here is derived from an EMBL/GenBank/DDBJ whole genome shotgun (WGS) entry which is preliminary data.</text>
</comment>
<evidence type="ECO:0000256" key="1">
    <source>
        <dbReference type="ARBA" id="ARBA00005568"/>
    </source>
</evidence>
<gene>
    <name evidence="5" type="ORF">H7I41_25025</name>
</gene>